<feature type="transmembrane region" description="Helical" evidence="1">
    <location>
        <begin position="29"/>
        <end position="52"/>
    </location>
</feature>
<dbReference type="Pfam" id="PF20059">
    <property type="entry name" value="DUF6458"/>
    <property type="match status" value="1"/>
</dbReference>
<dbReference type="AlphaFoldDB" id="A0A1R4GC40"/>
<accession>A0A1R4GC40</accession>
<keyword evidence="1" id="KW-1133">Transmembrane helix</keyword>
<dbReference type="InterPro" id="IPR045597">
    <property type="entry name" value="DUF6458"/>
</dbReference>
<dbReference type="EMBL" id="FUHU01000043">
    <property type="protein sequence ID" value="SJM65522.1"/>
    <property type="molecule type" value="Genomic_DNA"/>
</dbReference>
<keyword evidence="1" id="KW-0812">Transmembrane</keyword>
<keyword evidence="4" id="KW-1185">Reference proteome</keyword>
<feature type="domain" description="DUF6458" evidence="2">
    <location>
        <begin position="1"/>
        <end position="69"/>
    </location>
</feature>
<protein>
    <recommendedName>
        <fullName evidence="2">DUF6458 domain-containing protein</fullName>
    </recommendedName>
</protein>
<name>A0A1R4GC40_9MICO</name>
<evidence type="ECO:0000256" key="1">
    <source>
        <dbReference type="SAM" id="Phobius"/>
    </source>
</evidence>
<organism evidence="3 4">
    <name type="scientific">Agrococcus casei LMG 22410</name>
    <dbReference type="NCBI Taxonomy" id="1255656"/>
    <lineage>
        <taxon>Bacteria</taxon>
        <taxon>Bacillati</taxon>
        <taxon>Actinomycetota</taxon>
        <taxon>Actinomycetes</taxon>
        <taxon>Micrococcales</taxon>
        <taxon>Microbacteriaceae</taxon>
        <taxon>Agrococcus</taxon>
    </lineage>
</organism>
<dbReference type="Proteomes" id="UP000195787">
    <property type="component" value="Unassembled WGS sequence"/>
</dbReference>
<dbReference type="GeneID" id="303173647"/>
<dbReference type="OrthoDB" id="4775046at2"/>
<evidence type="ECO:0000313" key="3">
    <source>
        <dbReference type="EMBL" id="SJM65522.1"/>
    </source>
</evidence>
<keyword evidence="1" id="KW-0472">Membrane</keyword>
<dbReference type="RefSeq" id="WP_086992513.1">
    <property type="nucleotide sequence ID" value="NZ_FUHU01000043.1"/>
</dbReference>
<evidence type="ECO:0000259" key="2">
    <source>
        <dbReference type="Pfam" id="PF20059"/>
    </source>
</evidence>
<evidence type="ECO:0000313" key="4">
    <source>
        <dbReference type="Proteomes" id="UP000195787"/>
    </source>
</evidence>
<gene>
    <name evidence="3" type="ORF">CZ674_10550</name>
</gene>
<proteinExistence type="predicted"/>
<reference evidence="3 4" key="1">
    <citation type="submission" date="2017-02" db="EMBL/GenBank/DDBJ databases">
        <authorList>
            <person name="Peterson S.W."/>
        </authorList>
    </citation>
    <scope>NUCLEOTIDE SEQUENCE [LARGE SCALE GENOMIC DNA]</scope>
    <source>
        <strain evidence="3 4">LMG 22410</strain>
    </source>
</reference>
<sequence>MSMGLGIALFVIGAILVWALNIDVQGVDINMIGYILMGAGVIIFLIGLVMLFRRRSVTTTQRTAVDDVTGERITRTDQRDDI</sequence>